<proteinExistence type="predicted"/>
<gene>
    <name evidence="1" type="ORF">DPV69_12275</name>
</gene>
<dbReference type="AlphaFoldDB" id="A0A3S3QFU8"/>
<dbReference type="EMBL" id="SAYW01000003">
    <property type="protein sequence ID" value="RWU07749.1"/>
    <property type="molecule type" value="Genomic_DNA"/>
</dbReference>
<reference evidence="1 2" key="1">
    <citation type="submission" date="2018-06" db="EMBL/GenBank/DDBJ databases">
        <title>Pedobacter endophyticus sp. nov., an endophytic bacterium isolated from a leaf of Triticum aestivum.</title>
        <authorList>
            <person name="Zhang L."/>
        </authorList>
    </citation>
    <scope>NUCLEOTIDE SEQUENCE [LARGE SCALE GENOMIC DNA]</scope>
    <source>
        <strain evidence="1 2">CM134L-2</strain>
    </source>
</reference>
<organism evidence="1 2">
    <name type="scientific">Pedobacter chitinilyticus</name>
    <dbReference type="NCBI Taxonomy" id="2233776"/>
    <lineage>
        <taxon>Bacteria</taxon>
        <taxon>Pseudomonadati</taxon>
        <taxon>Bacteroidota</taxon>
        <taxon>Sphingobacteriia</taxon>
        <taxon>Sphingobacteriales</taxon>
        <taxon>Sphingobacteriaceae</taxon>
        <taxon>Pedobacter</taxon>
    </lineage>
</organism>
<sequence>MLDSDKKIEVIKAINYIADHHQTHMVKYLLTDAMDPRIIHDLRYKGMSIYQIKMGAMEQLTGIKSVKEITYQPDSTVFKFYLDIVLKKGWMK</sequence>
<comment type="caution">
    <text evidence="1">The sequence shown here is derived from an EMBL/GenBank/DDBJ whole genome shotgun (WGS) entry which is preliminary data.</text>
</comment>
<dbReference type="Proteomes" id="UP000284120">
    <property type="component" value="Unassembled WGS sequence"/>
</dbReference>
<protein>
    <submittedName>
        <fullName evidence="1">Uncharacterized protein</fullName>
    </submittedName>
</protein>
<dbReference type="OrthoDB" id="799164at2"/>
<evidence type="ECO:0000313" key="1">
    <source>
        <dbReference type="EMBL" id="RWU07749.1"/>
    </source>
</evidence>
<keyword evidence="2" id="KW-1185">Reference proteome</keyword>
<accession>A0A3S3QFU8</accession>
<name>A0A3S3QFU8_9SPHI</name>
<dbReference type="RefSeq" id="WP_128353360.1">
    <property type="nucleotide sequence ID" value="NZ_QMHN01000003.1"/>
</dbReference>
<evidence type="ECO:0000313" key="2">
    <source>
        <dbReference type="Proteomes" id="UP000284120"/>
    </source>
</evidence>